<keyword evidence="1" id="KW-0677">Repeat</keyword>
<dbReference type="OrthoDB" id="272077at2759"/>
<feature type="region of interest" description="Disordered" evidence="2">
    <location>
        <begin position="659"/>
        <end position="692"/>
    </location>
</feature>
<dbReference type="PANTHER" id="PTHR46430">
    <property type="entry name" value="PROTEIN SKT5-RELATED"/>
    <property type="match status" value="1"/>
</dbReference>
<dbReference type="InterPro" id="IPR051726">
    <property type="entry name" value="Chitin_Synth_Reg"/>
</dbReference>
<feature type="region of interest" description="Disordered" evidence="2">
    <location>
        <begin position="306"/>
        <end position="365"/>
    </location>
</feature>
<sequence>MSILSRTESTSTSAPRMSMSSEDGRGPPGGDRQHQHLRGGSHGSSGLIPGRAVSPLPGRISPMPLQINPYSNNNDHLKPIPSNSEDWAALIDTPASPVYDRGYMRQQFPGPTPFVNGGGPGYTDSPAAEEPGQGGDYMQHSHVSQHQRGQSLGYGNFPSHAMTDPTSTTYHRQSYQHHQHHSSASSVPIPSGPADLAAAGGNYNMAVPGSRLMHRQSWSPNTFESLDAPLSNNGNNNGINNGYLTPPRRLDSSPSRRTHSKQNSVATSVSLLTDQAILAKYRDAANKTNDTNLQLSFAKYLLEIGEPSSPPSPTSSTAINTDPLQSPPPPSSTGSMTAAGGGGPPSQCSSPTPYQQQDDAAAEMSGKKKLTQEAIYWVDRLAKEGQPEAQFIRGIWYEDGLYGNKKNADKALRCFQSASKGDFAAAHYKVAFYCEKRKDNNKAVVLYKKAATHNDVPANHRLAMVYLYGEMGQSKNMKTGLQYLKRAATFATEAAPMAPYVLAQILAREYKQLSIPDDIAFPDDGEAFEWFKKAADLGHGPANFKLGSCYEYGTLGCTIDPFLSMQYYEQAVQAGDPTGEAEMALSGWYLSGADNCFEADDSAAFQYAAKAAEKQLPKAQYAMGYYYEVGISVASDLSKAMEFYKLAAANGNKEAQARLSERTGGFDKSGHKNSIRRISNGRNSKDGNCSIM</sequence>
<evidence type="ECO:0000256" key="1">
    <source>
        <dbReference type="ARBA" id="ARBA00022737"/>
    </source>
</evidence>
<evidence type="ECO:0000313" key="3">
    <source>
        <dbReference type="EMBL" id="KAG0314169.1"/>
    </source>
</evidence>
<organism evidence="3 4">
    <name type="scientific">Linnemannia gamsii</name>
    <dbReference type="NCBI Taxonomy" id="64522"/>
    <lineage>
        <taxon>Eukaryota</taxon>
        <taxon>Fungi</taxon>
        <taxon>Fungi incertae sedis</taxon>
        <taxon>Mucoromycota</taxon>
        <taxon>Mortierellomycotina</taxon>
        <taxon>Mortierellomycetes</taxon>
        <taxon>Mortierellales</taxon>
        <taxon>Mortierellaceae</taxon>
        <taxon>Linnemannia</taxon>
    </lineage>
</organism>
<dbReference type="EMBL" id="JAAAIN010000463">
    <property type="protein sequence ID" value="KAG0314169.1"/>
    <property type="molecule type" value="Genomic_DNA"/>
</dbReference>
<dbReference type="PANTHER" id="PTHR46430:SF2">
    <property type="entry name" value="CHITIN SYNTHASE REGULATORY FACTOR 4"/>
    <property type="match status" value="1"/>
</dbReference>
<feature type="compositionally biased region" description="Polar residues" evidence="2">
    <location>
        <begin position="1"/>
        <end position="21"/>
    </location>
</feature>
<dbReference type="InterPro" id="IPR011990">
    <property type="entry name" value="TPR-like_helical_dom_sf"/>
</dbReference>
<feature type="compositionally biased region" description="Basic and acidic residues" evidence="2">
    <location>
        <begin position="659"/>
        <end position="670"/>
    </location>
</feature>
<gene>
    <name evidence="3" type="ORF">BGZ97_009570</name>
</gene>
<evidence type="ECO:0000313" key="4">
    <source>
        <dbReference type="Proteomes" id="UP000823405"/>
    </source>
</evidence>
<dbReference type="Gene3D" id="1.25.40.10">
    <property type="entry name" value="Tetratricopeptide repeat domain"/>
    <property type="match status" value="2"/>
</dbReference>
<dbReference type="Proteomes" id="UP000823405">
    <property type="component" value="Unassembled WGS sequence"/>
</dbReference>
<dbReference type="SUPFAM" id="SSF81901">
    <property type="entry name" value="HCP-like"/>
    <property type="match status" value="2"/>
</dbReference>
<dbReference type="AlphaFoldDB" id="A0A9P6UPJ2"/>
<dbReference type="InterPro" id="IPR006597">
    <property type="entry name" value="Sel1-like"/>
</dbReference>
<comment type="caution">
    <text evidence="3">The sequence shown here is derived from an EMBL/GenBank/DDBJ whole genome shotgun (WGS) entry which is preliminary data.</text>
</comment>
<feature type="region of interest" description="Disordered" evidence="2">
    <location>
        <begin position="116"/>
        <end position="195"/>
    </location>
</feature>
<feature type="region of interest" description="Disordered" evidence="2">
    <location>
        <begin position="223"/>
        <end position="267"/>
    </location>
</feature>
<dbReference type="SMART" id="SM00671">
    <property type="entry name" value="SEL1"/>
    <property type="match status" value="7"/>
</dbReference>
<dbReference type="Pfam" id="PF08238">
    <property type="entry name" value="Sel1"/>
    <property type="match status" value="7"/>
</dbReference>
<name>A0A9P6UPJ2_9FUNG</name>
<proteinExistence type="predicted"/>
<accession>A0A9P6UPJ2</accession>
<evidence type="ECO:0000256" key="2">
    <source>
        <dbReference type="SAM" id="MobiDB-lite"/>
    </source>
</evidence>
<feature type="compositionally biased region" description="Low complexity" evidence="2">
    <location>
        <begin position="232"/>
        <end position="242"/>
    </location>
</feature>
<reference evidence="3" key="1">
    <citation type="journal article" date="2020" name="Fungal Divers.">
        <title>Resolving the Mortierellaceae phylogeny through synthesis of multi-gene phylogenetics and phylogenomics.</title>
        <authorList>
            <person name="Vandepol N."/>
            <person name="Liber J."/>
            <person name="Desiro A."/>
            <person name="Na H."/>
            <person name="Kennedy M."/>
            <person name="Barry K."/>
            <person name="Grigoriev I.V."/>
            <person name="Miller A.N."/>
            <person name="O'Donnell K."/>
            <person name="Stajich J.E."/>
            <person name="Bonito G."/>
        </authorList>
    </citation>
    <scope>NUCLEOTIDE SEQUENCE</scope>
    <source>
        <strain evidence="3">NVP60</strain>
    </source>
</reference>
<feature type="compositionally biased region" description="Polar residues" evidence="2">
    <location>
        <begin position="141"/>
        <end position="150"/>
    </location>
</feature>
<keyword evidence="4" id="KW-1185">Reference proteome</keyword>
<feature type="region of interest" description="Disordered" evidence="2">
    <location>
        <begin position="1"/>
        <end position="77"/>
    </location>
</feature>
<evidence type="ECO:0008006" key="5">
    <source>
        <dbReference type="Google" id="ProtNLM"/>
    </source>
</evidence>
<protein>
    <recommendedName>
        <fullName evidence="5">HCP-like protein</fullName>
    </recommendedName>
</protein>